<dbReference type="EMBL" id="CAFBON010000120">
    <property type="protein sequence ID" value="CAB4992327.1"/>
    <property type="molecule type" value="Genomic_DNA"/>
</dbReference>
<name>A0A6J7NGP6_9ZZZZ</name>
<sequence>MTTTIHNHIDIAATPDQVWEVLADLDRLHEYDPVVIRSAVVGGQHDGVGAQRRCDARQGRYFVETVTEWDQPNRLQFTIIECNLPTRDLTHTYTLEATPSGTRVSQLMRYDTRFGALGTLLDRVMIRRKTDQGIKGFLAGLNATVTNAHRSTTT</sequence>
<evidence type="ECO:0000313" key="2">
    <source>
        <dbReference type="EMBL" id="CAB4992327.1"/>
    </source>
</evidence>
<proteinExistence type="predicted"/>
<protein>
    <submittedName>
        <fullName evidence="2">Unannotated protein</fullName>
    </submittedName>
</protein>
<dbReference type="InterPro" id="IPR023393">
    <property type="entry name" value="START-like_dom_sf"/>
</dbReference>
<dbReference type="AlphaFoldDB" id="A0A6J7NGP6"/>
<accession>A0A6J7NGP6</accession>
<dbReference type="EMBL" id="CAFAAJ010000247">
    <property type="protein sequence ID" value="CAB4825890.1"/>
    <property type="molecule type" value="Genomic_DNA"/>
</dbReference>
<dbReference type="CDD" id="cd07821">
    <property type="entry name" value="PYR_PYL_RCAR_like"/>
    <property type="match status" value="1"/>
</dbReference>
<reference evidence="2" key="1">
    <citation type="submission" date="2020-05" db="EMBL/GenBank/DDBJ databases">
        <authorList>
            <person name="Chiriac C."/>
            <person name="Salcher M."/>
            <person name="Ghai R."/>
            <person name="Kavagutti S V."/>
        </authorList>
    </citation>
    <scope>NUCLEOTIDE SEQUENCE</scope>
</reference>
<dbReference type="Pfam" id="PF10604">
    <property type="entry name" value="Polyketide_cyc2"/>
    <property type="match status" value="1"/>
</dbReference>
<gene>
    <name evidence="1" type="ORF">UFOPK3001_02463</name>
    <name evidence="2" type="ORF">UFOPK3954_01244</name>
</gene>
<organism evidence="2">
    <name type="scientific">freshwater metagenome</name>
    <dbReference type="NCBI Taxonomy" id="449393"/>
    <lineage>
        <taxon>unclassified sequences</taxon>
        <taxon>metagenomes</taxon>
        <taxon>ecological metagenomes</taxon>
    </lineage>
</organism>
<dbReference type="InterPro" id="IPR019587">
    <property type="entry name" value="Polyketide_cyclase/dehydratase"/>
</dbReference>
<dbReference type="SUPFAM" id="SSF55961">
    <property type="entry name" value="Bet v1-like"/>
    <property type="match status" value="1"/>
</dbReference>
<dbReference type="Gene3D" id="3.30.530.20">
    <property type="match status" value="1"/>
</dbReference>
<evidence type="ECO:0000313" key="1">
    <source>
        <dbReference type="EMBL" id="CAB4825890.1"/>
    </source>
</evidence>